<evidence type="ECO:0000256" key="1">
    <source>
        <dbReference type="SAM" id="MobiDB-lite"/>
    </source>
</evidence>
<sequence length="164" mass="17602">METDNCQTGPWGFDRPRQAVLPNHGTQPASPRQNGKILQQTHHGRPSNTHAPPAINARKPRAPIRKAAKTPQHNMAAEKEKKKRPKPTSAPTSPPLSGSMRRRPQGGGPKPGSARGPSLRPVAIPVTSGCQASGPKKKKSCFRAAPNRTRSTSSALVSLHVNHH</sequence>
<feature type="compositionally biased region" description="Basic residues" evidence="1">
    <location>
        <begin position="58"/>
        <end position="68"/>
    </location>
</feature>
<dbReference type="AlphaFoldDB" id="A0A1A0H6P1"/>
<accession>A0A1A0H6P1</accession>
<feature type="region of interest" description="Disordered" evidence="1">
    <location>
        <begin position="1"/>
        <end position="164"/>
    </location>
</feature>
<keyword evidence="3" id="KW-1185">Reference proteome</keyword>
<reference evidence="2 3" key="1">
    <citation type="submission" date="2016-05" db="EMBL/GenBank/DDBJ databases">
        <title>Comparative genomics of biotechnologically important yeasts.</title>
        <authorList>
            <consortium name="DOE Joint Genome Institute"/>
            <person name="Riley R."/>
            <person name="Haridas S."/>
            <person name="Wolfe K.H."/>
            <person name="Lopes M.R."/>
            <person name="Hittinger C.T."/>
            <person name="Goker M."/>
            <person name="Salamov A."/>
            <person name="Wisecaver J."/>
            <person name="Long T.M."/>
            <person name="Aerts A.L."/>
            <person name="Barry K."/>
            <person name="Choi C."/>
            <person name="Clum A."/>
            <person name="Coughlan A.Y."/>
            <person name="Deshpande S."/>
            <person name="Douglass A.P."/>
            <person name="Hanson S.J."/>
            <person name="Klenk H.-P."/>
            <person name="LaButti K."/>
            <person name="Lapidus A."/>
            <person name="Lindquist E."/>
            <person name="Lipzen A."/>
            <person name="Meier-kolthoff J.P."/>
            <person name="Ohm R.A."/>
            <person name="Otillar R.P."/>
            <person name="Pangilinan J."/>
            <person name="Peng Y."/>
            <person name="Rokas A."/>
            <person name="Rosa C.A."/>
            <person name="Scheuner C."/>
            <person name="Sibirny A.A."/>
            <person name="Slot J.C."/>
            <person name="Stielow J.B."/>
            <person name="Sun H."/>
            <person name="Kurtzman C.P."/>
            <person name="Blackwell M."/>
            <person name="Grigoriev I.V."/>
            <person name="Jeffries T.W."/>
        </authorList>
    </citation>
    <scope>NUCLEOTIDE SEQUENCE [LARGE SCALE GENOMIC DNA]</scope>
    <source>
        <strain evidence="2 3">NRRL YB-4993</strain>
    </source>
</reference>
<protein>
    <submittedName>
        <fullName evidence="2">Uncharacterized protein</fullName>
    </submittedName>
</protein>
<proteinExistence type="predicted"/>
<dbReference type="RefSeq" id="XP_018710105.1">
    <property type="nucleotide sequence ID" value="XM_018855097.1"/>
</dbReference>
<comment type="caution">
    <text evidence="2">The sequence shown here is derived from an EMBL/GenBank/DDBJ whole genome shotgun (WGS) entry which is preliminary data.</text>
</comment>
<gene>
    <name evidence="2" type="ORF">METBIDRAFT_217139</name>
</gene>
<dbReference type="GeneID" id="30028073"/>
<organism evidence="2 3">
    <name type="scientific">Metschnikowia bicuspidata var. bicuspidata NRRL YB-4993</name>
    <dbReference type="NCBI Taxonomy" id="869754"/>
    <lineage>
        <taxon>Eukaryota</taxon>
        <taxon>Fungi</taxon>
        <taxon>Dikarya</taxon>
        <taxon>Ascomycota</taxon>
        <taxon>Saccharomycotina</taxon>
        <taxon>Pichiomycetes</taxon>
        <taxon>Metschnikowiaceae</taxon>
        <taxon>Metschnikowia</taxon>
    </lineage>
</organism>
<name>A0A1A0H6P1_9ASCO</name>
<evidence type="ECO:0000313" key="2">
    <source>
        <dbReference type="EMBL" id="OBA19577.1"/>
    </source>
</evidence>
<feature type="compositionally biased region" description="Polar residues" evidence="1">
    <location>
        <begin position="24"/>
        <end position="50"/>
    </location>
</feature>
<dbReference type="Proteomes" id="UP000092555">
    <property type="component" value="Unassembled WGS sequence"/>
</dbReference>
<evidence type="ECO:0000313" key="3">
    <source>
        <dbReference type="Proteomes" id="UP000092555"/>
    </source>
</evidence>
<dbReference type="EMBL" id="LXTC01000006">
    <property type="protein sequence ID" value="OBA19577.1"/>
    <property type="molecule type" value="Genomic_DNA"/>
</dbReference>